<dbReference type="Pfam" id="PF08924">
    <property type="entry name" value="Rv2525c_GlyHyd-like"/>
    <property type="match status" value="1"/>
</dbReference>
<dbReference type="InterPro" id="IPR015020">
    <property type="entry name" value="Rv2525c-like_Glyco_Hydro-like"/>
</dbReference>
<name>A0A2T2WWW5_9FIRM</name>
<organism evidence="2 3">
    <name type="scientific">Sulfobacillus benefaciens</name>
    <dbReference type="NCBI Taxonomy" id="453960"/>
    <lineage>
        <taxon>Bacteria</taxon>
        <taxon>Bacillati</taxon>
        <taxon>Bacillota</taxon>
        <taxon>Clostridia</taxon>
        <taxon>Eubacteriales</taxon>
        <taxon>Clostridiales Family XVII. Incertae Sedis</taxon>
        <taxon>Sulfobacillus</taxon>
    </lineage>
</organism>
<evidence type="ECO:0000259" key="1">
    <source>
        <dbReference type="Pfam" id="PF08924"/>
    </source>
</evidence>
<dbReference type="SUPFAM" id="SSF51445">
    <property type="entry name" value="(Trans)glycosidases"/>
    <property type="match status" value="1"/>
</dbReference>
<feature type="domain" description="Rv2525c-like glycoside hydrolase-like" evidence="1">
    <location>
        <begin position="174"/>
        <end position="348"/>
    </location>
</feature>
<evidence type="ECO:0000313" key="2">
    <source>
        <dbReference type="EMBL" id="PSR26729.1"/>
    </source>
</evidence>
<gene>
    <name evidence="2" type="ORF">C7B43_13195</name>
</gene>
<dbReference type="Proteomes" id="UP000242699">
    <property type="component" value="Unassembled WGS sequence"/>
</dbReference>
<sequence>MALNPSQVYLYAADPPDYQIALGAAAISGIPWEQVMGNFYDAWNTVANGSYLVIAVGAPANNALYYNPCGWPNPSHEAQGSTPFDLAPSPADTLPGRNWYESAAGEFGYQTFLIAAAFAYYATHGSLPSTLSSYPSPISPLHVCDGSLVVAFPSISSCVNGVDSATNLGPVATCLKSHGYDFVARYLGGPCFAGTPLTRSEIQQLTSAGLLVASIYSGANGTSLVNCGTQDLTQGQLDGNSAATLARAIGQPAGTAIYLGMESDQTHPSWLAYVQGWTQAVAAQGYMPGVYSSQSQLTTIHEQPWGLSHLLYWLAQWTHPGAITPAPCPSTMLSYARMWQYVGNSSMCNTAIDVNSAQGTVGMWS</sequence>
<reference evidence="2 3" key="1">
    <citation type="journal article" date="2014" name="BMC Genomics">
        <title>Comparison of environmental and isolate Sulfobacillus genomes reveals diverse carbon, sulfur, nitrogen, and hydrogen metabolisms.</title>
        <authorList>
            <person name="Justice N.B."/>
            <person name="Norman A."/>
            <person name="Brown C.T."/>
            <person name="Singh A."/>
            <person name="Thomas B.C."/>
            <person name="Banfield J.F."/>
        </authorList>
    </citation>
    <scope>NUCLEOTIDE SEQUENCE [LARGE SCALE GENOMIC DNA]</scope>
    <source>
        <strain evidence="2">AMDSBA1</strain>
    </source>
</reference>
<proteinExistence type="predicted"/>
<evidence type="ECO:0000313" key="3">
    <source>
        <dbReference type="Proteomes" id="UP000242699"/>
    </source>
</evidence>
<dbReference type="InterPro" id="IPR017853">
    <property type="entry name" value="GH"/>
</dbReference>
<dbReference type="Gene3D" id="3.20.20.80">
    <property type="entry name" value="Glycosidases"/>
    <property type="match status" value="1"/>
</dbReference>
<dbReference type="EMBL" id="PXYT01000033">
    <property type="protein sequence ID" value="PSR26729.1"/>
    <property type="molecule type" value="Genomic_DNA"/>
</dbReference>
<dbReference type="AlphaFoldDB" id="A0A2T2WWW5"/>
<comment type="caution">
    <text evidence="2">The sequence shown here is derived from an EMBL/GenBank/DDBJ whole genome shotgun (WGS) entry which is preliminary data.</text>
</comment>
<accession>A0A2T2WWW5</accession>
<protein>
    <recommendedName>
        <fullName evidence="1">Rv2525c-like glycoside hydrolase-like domain-containing protein</fullName>
    </recommendedName>
</protein>